<dbReference type="AlphaFoldDB" id="A0A200QGM7"/>
<sequence>MAASSCLKLFLAFLLLTILLEGVCTSAKSICELSSLHIDQSKTGELYAGKPVYRVGVANWCACTQSNVVLNCGGFKSVKPIDPQLIELNDDKCLINDGRPFKVHVFEYAADTQYNFTVAKSDPAC</sequence>
<dbReference type="OrthoDB" id="603213at2759"/>
<evidence type="ECO:0000256" key="1">
    <source>
        <dbReference type="ARBA" id="ARBA00022729"/>
    </source>
</evidence>
<dbReference type="PANTHER" id="PTHR33184">
    <property type="entry name" value="PROTEIN TAPETUM DETERMINANT 1-LIKE-RELATED"/>
    <property type="match status" value="1"/>
</dbReference>
<accession>A0A200QGM7</accession>
<proteinExistence type="predicted"/>
<gene>
    <name evidence="3" type="ORF">BVC80_9101g130</name>
</gene>
<reference evidence="3 4" key="1">
    <citation type="journal article" date="2017" name="Mol. Plant">
        <title>The Genome of Medicinal Plant Macleaya cordata Provides New Insights into Benzylisoquinoline Alkaloids Metabolism.</title>
        <authorList>
            <person name="Liu X."/>
            <person name="Liu Y."/>
            <person name="Huang P."/>
            <person name="Ma Y."/>
            <person name="Qing Z."/>
            <person name="Tang Q."/>
            <person name="Cao H."/>
            <person name="Cheng P."/>
            <person name="Zheng Y."/>
            <person name="Yuan Z."/>
            <person name="Zhou Y."/>
            <person name="Liu J."/>
            <person name="Tang Z."/>
            <person name="Zhuo Y."/>
            <person name="Zhang Y."/>
            <person name="Yu L."/>
            <person name="Huang J."/>
            <person name="Yang P."/>
            <person name="Peng Q."/>
            <person name="Zhang J."/>
            <person name="Jiang W."/>
            <person name="Zhang Z."/>
            <person name="Lin K."/>
            <person name="Ro D.K."/>
            <person name="Chen X."/>
            <person name="Xiong X."/>
            <person name="Shang Y."/>
            <person name="Huang S."/>
            <person name="Zeng J."/>
        </authorList>
    </citation>
    <scope>NUCLEOTIDE SEQUENCE [LARGE SCALE GENOMIC DNA]</scope>
    <source>
        <strain evidence="4">cv. BLH2017</strain>
        <tissue evidence="3">Root</tissue>
    </source>
</reference>
<feature type="chain" id="PRO_5012103182" evidence="2">
    <location>
        <begin position="23"/>
        <end position="125"/>
    </location>
</feature>
<organism evidence="3 4">
    <name type="scientific">Macleaya cordata</name>
    <name type="common">Five-seeded plume-poppy</name>
    <name type="synonym">Bocconia cordata</name>
    <dbReference type="NCBI Taxonomy" id="56857"/>
    <lineage>
        <taxon>Eukaryota</taxon>
        <taxon>Viridiplantae</taxon>
        <taxon>Streptophyta</taxon>
        <taxon>Embryophyta</taxon>
        <taxon>Tracheophyta</taxon>
        <taxon>Spermatophyta</taxon>
        <taxon>Magnoliopsida</taxon>
        <taxon>Ranunculales</taxon>
        <taxon>Papaveraceae</taxon>
        <taxon>Papaveroideae</taxon>
        <taxon>Macleaya</taxon>
    </lineage>
</organism>
<dbReference type="InterPro" id="IPR040361">
    <property type="entry name" value="TPD1"/>
</dbReference>
<dbReference type="STRING" id="56857.A0A200QGM7"/>
<dbReference type="EMBL" id="MVGT01002051">
    <property type="protein sequence ID" value="OVA09604.1"/>
    <property type="molecule type" value="Genomic_DNA"/>
</dbReference>
<dbReference type="PANTHER" id="PTHR33184:SF72">
    <property type="entry name" value="BETA-1,3-N-ACETYLGLUCOSAMINYLTRANSFERASE FAMILY PROTEIN"/>
    <property type="match status" value="1"/>
</dbReference>
<feature type="signal peptide" evidence="2">
    <location>
        <begin position="1"/>
        <end position="22"/>
    </location>
</feature>
<keyword evidence="1 2" id="KW-0732">Signal</keyword>
<comment type="caution">
    <text evidence="3">The sequence shown here is derived from an EMBL/GenBank/DDBJ whole genome shotgun (WGS) entry which is preliminary data.</text>
</comment>
<dbReference type="Pfam" id="PF24068">
    <property type="entry name" value="TPD1_C"/>
    <property type="match status" value="1"/>
</dbReference>
<keyword evidence="4" id="KW-1185">Reference proteome</keyword>
<dbReference type="InParanoid" id="A0A200QGM7"/>
<dbReference type="Proteomes" id="UP000195402">
    <property type="component" value="Unassembled WGS sequence"/>
</dbReference>
<protein>
    <submittedName>
        <fullName evidence="3">Uncharacterized protein</fullName>
    </submittedName>
</protein>
<evidence type="ECO:0000313" key="4">
    <source>
        <dbReference type="Proteomes" id="UP000195402"/>
    </source>
</evidence>
<dbReference type="GO" id="GO:0001709">
    <property type="term" value="P:cell fate determination"/>
    <property type="evidence" value="ECO:0007669"/>
    <property type="project" value="TreeGrafter"/>
</dbReference>
<evidence type="ECO:0000313" key="3">
    <source>
        <dbReference type="EMBL" id="OVA09604.1"/>
    </source>
</evidence>
<evidence type="ECO:0000256" key="2">
    <source>
        <dbReference type="SAM" id="SignalP"/>
    </source>
</evidence>
<dbReference type="OMA" id="QISFKYA"/>
<name>A0A200QGM7_MACCD</name>